<dbReference type="Gene3D" id="3.10.180.10">
    <property type="entry name" value="2,3-Dihydroxybiphenyl 1,2-Dioxygenase, domain 1"/>
    <property type="match status" value="1"/>
</dbReference>
<dbReference type="Pfam" id="PF00903">
    <property type="entry name" value="Glyoxalase"/>
    <property type="match status" value="1"/>
</dbReference>
<dbReference type="InterPro" id="IPR029068">
    <property type="entry name" value="Glyas_Bleomycin-R_OHBP_Dase"/>
</dbReference>
<accession>I4VWL0</accession>
<dbReference type="InterPro" id="IPR004360">
    <property type="entry name" value="Glyas_Fos-R_dOase_dom"/>
</dbReference>
<protein>
    <submittedName>
        <fullName evidence="3">Glyoxylase</fullName>
    </submittedName>
</protein>
<dbReference type="AlphaFoldDB" id="I4VWL0"/>
<proteinExistence type="predicted"/>
<dbReference type="eggNOG" id="COG0346">
    <property type="taxonomic scope" value="Bacteria"/>
</dbReference>
<dbReference type="Proteomes" id="UP000003226">
    <property type="component" value="Unassembled WGS sequence"/>
</dbReference>
<dbReference type="PROSITE" id="PS51819">
    <property type="entry name" value="VOC"/>
    <property type="match status" value="1"/>
</dbReference>
<sequence>MGKKIFALLYVLLMLGAVAPSGARAATSYDVGYVRVDVPDVAQAATFFRDVLDCQLIGAEAASGEPAADSLLLSCDEGSVVELFVDRGNSPSPALDKPSATLQLATDDVARANEWLRNRGVAISSAPHRVVSGPLAGHMVLDFAAPWGLHMQLVGRDVPDPGSTGLAAANIQYDGG</sequence>
<dbReference type="STRING" id="1163407.UU7_12658"/>
<gene>
    <name evidence="3" type="ORF">UU7_12658</name>
</gene>
<dbReference type="RefSeq" id="WP_007808881.1">
    <property type="nucleotide sequence ID" value="NZ_AJXT01000042.1"/>
</dbReference>
<dbReference type="SUPFAM" id="SSF54593">
    <property type="entry name" value="Glyoxalase/Bleomycin resistance protein/Dihydroxybiphenyl dioxygenase"/>
    <property type="match status" value="1"/>
</dbReference>
<keyword evidence="4" id="KW-1185">Reference proteome</keyword>
<evidence type="ECO:0000313" key="4">
    <source>
        <dbReference type="Proteomes" id="UP000003226"/>
    </source>
</evidence>
<evidence type="ECO:0000313" key="3">
    <source>
        <dbReference type="EMBL" id="EIL91601.1"/>
    </source>
</evidence>
<dbReference type="EMBL" id="AJXT01000042">
    <property type="protein sequence ID" value="EIL91601.1"/>
    <property type="molecule type" value="Genomic_DNA"/>
</dbReference>
<feature type="chain" id="PRO_5003696487" evidence="1">
    <location>
        <begin position="26"/>
        <end position="176"/>
    </location>
</feature>
<feature type="domain" description="VOC" evidence="2">
    <location>
        <begin position="30"/>
        <end position="156"/>
    </location>
</feature>
<comment type="caution">
    <text evidence="3">The sequence shown here is derived from an EMBL/GenBank/DDBJ whole genome shotgun (WGS) entry which is preliminary data.</text>
</comment>
<dbReference type="PATRIC" id="fig|1163407.3.peg.2542"/>
<keyword evidence="1" id="KW-0732">Signal</keyword>
<dbReference type="InterPro" id="IPR037523">
    <property type="entry name" value="VOC_core"/>
</dbReference>
<name>I4VWL0_9GAMM</name>
<feature type="signal peptide" evidence="1">
    <location>
        <begin position="1"/>
        <end position="25"/>
    </location>
</feature>
<evidence type="ECO:0000259" key="2">
    <source>
        <dbReference type="PROSITE" id="PS51819"/>
    </source>
</evidence>
<organism evidence="3 4">
    <name type="scientific">Rhodanobacter spathiphylli B39</name>
    <dbReference type="NCBI Taxonomy" id="1163407"/>
    <lineage>
        <taxon>Bacteria</taxon>
        <taxon>Pseudomonadati</taxon>
        <taxon>Pseudomonadota</taxon>
        <taxon>Gammaproteobacteria</taxon>
        <taxon>Lysobacterales</taxon>
        <taxon>Rhodanobacteraceae</taxon>
        <taxon>Rhodanobacter</taxon>
    </lineage>
</organism>
<reference evidence="3 4" key="1">
    <citation type="journal article" date="2012" name="J. Bacteriol.">
        <title>Genome sequences for six rhodanobacter strains, isolated from soils and the terrestrial subsurface, with variable denitrification capabilities.</title>
        <authorList>
            <person name="Kostka J.E."/>
            <person name="Green S.J."/>
            <person name="Rishishwar L."/>
            <person name="Prakash O."/>
            <person name="Katz L.S."/>
            <person name="Marino-Ramirez L."/>
            <person name="Jordan I.K."/>
            <person name="Munk C."/>
            <person name="Ivanova N."/>
            <person name="Mikhailova N."/>
            <person name="Watson D.B."/>
            <person name="Brown S.D."/>
            <person name="Palumbo A.V."/>
            <person name="Brooks S.C."/>
        </authorList>
    </citation>
    <scope>NUCLEOTIDE SEQUENCE [LARGE SCALE GENOMIC DNA]</scope>
    <source>
        <strain evidence="3 4">B39</strain>
    </source>
</reference>
<evidence type="ECO:0000256" key="1">
    <source>
        <dbReference type="SAM" id="SignalP"/>
    </source>
</evidence>